<dbReference type="EMBL" id="NAQA01000014">
    <property type="protein sequence ID" value="OQM49470.1"/>
    <property type="molecule type" value="Genomic_DNA"/>
</dbReference>
<evidence type="ECO:0000313" key="1">
    <source>
        <dbReference type="EMBL" id="OQM49470.1"/>
    </source>
</evidence>
<name>A0A1V8PLG0_9BIFI</name>
<dbReference type="Proteomes" id="UP000192666">
    <property type="component" value="Unassembled WGS sequence"/>
</dbReference>
<accession>A0A1V8PLG0</accession>
<comment type="caution">
    <text evidence="1">The sequence shown here is derived from an EMBL/GenBank/DDBJ whole genome shotgun (WGS) entry which is preliminary data.</text>
</comment>
<reference evidence="1 2" key="1">
    <citation type="submission" date="2017-03" db="EMBL/GenBank/DDBJ databases">
        <title>Maternal inheritance of bifidobacteria.</title>
        <authorList>
            <person name="Lugli G.A."/>
            <person name="Duranti S."/>
            <person name="Milani C."/>
            <person name="Mancabelli L."/>
        </authorList>
    </citation>
    <scope>NUCLEOTIDE SEQUENCE [LARGE SCALE GENOMIC DNA]</scope>
    <source>
        <strain evidence="1 2">1899B</strain>
    </source>
</reference>
<sequence>MAVDSLQNIQFQSTLSVRRATVGHAEVQQRLVISIHALREESDINHAIPQHATIDFNPRSP</sequence>
<dbReference type="AlphaFoldDB" id="A0A1V8PLG0"/>
<organism evidence="1 2">
    <name type="scientific">Bifidobacterium catenulatum</name>
    <dbReference type="NCBI Taxonomy" id="1686"/>
    <lineage>
        <taxon>Bacteria</taxon>
        <taxon>Bacillati</taxon>
        <taxon>Actinomycetota</taxon>
        <taxon>Actinomycetes</taxon>
        <taxon>Bifidobacteriales</taxon>
        <taxon>Bifidobacteriaceae</taxon>
        <taxon>Bifidobacterium</taxon>
    </lineage>
</organism>
<protein>
    <submittedName>
        <fullName evidence="1">Uncharacterized protein</fullName>
    </submittedName>
</protein>
<evidence type="ECO:0000313" key="2">
    <source>
        <dbReference type="Proteomes" id="UP000192666"/>
    </source>
</evidence>
<proteinExistence type="predicted"/>
<gene>
    <name evidence="1" type="ORF">B5782_1758</name>
</gene>